<protein>
    <submittedName>
        <fullName evidence="3">Uncharacterized protein</fullName>
    </submittedName>
</protein>
<feature type="transmembrane region" description="Helical" evidence="1">
    <location>
        <begin position="76"/>
        <end position="95"/>
    </location>
</feature>
<comment type="caution">
    <text evidence="3">The sequence shown here is derived from an EMBL/GenBank/DDBJ whole genome shotgun (WGS) entry which is preliminary data.</text>
</comment>
<keyword evidence="1" id="KW-0812">Transmembrane</keyword>
<feature type="transmembrane region" description="Helical" evidence="1">
    <location>
        <begin position="135"/>
        <end position="159"/>
    </location>
</feature>
<evidence type="ECO:0000256" key="2">
    <source>
        <dbReference type="SAM" id="SignalP"/>
    </source>
</evidence>
<evidence type="ECO:0000256" key="1">
    <source>
        <dbReference type="SAM" id="Phobius"/>
    </source>
</evidence>
<sequence length="197" mass="21773">MNLDEWRAATFFLLLGAVEPALGGCAAWLEASFCPSLGRLGRCADVLSLNLSSRFIFGELRAWFAWQRHFECWQLVLKYLGAAFSVFFFSDVEALRVAGYLLPFCLLLLGCVGVACPLGVAFRRDRLHVGSASNLNLNSICCVLLFLPSKLDMTAYGAFPWAGRWFPWADCFVGLGLICFVGLFRFSGLGLALGWAF</sequence>
<proteinExistence type="predicted"/>
<organism evidence="3 4">
    <name type="scientific">Salix viminalis</name>
    <name type="common">Common osier</name>
    <name type="synonym">Basket willow</name>
    <dbReference type="NCBI Taxonomy" id="40686"/>
    <lineage>
        <taxon>Eukaryota</taxon>
        <taxon>Viridiplantae</taxon>
        <taxon>Streptophyta</taxon>
        <taxon>Embryophyta</taxon>
        <taxon>Tracheophyta</taxon>
        <taxon>Spermatophyta</taxon>
        <taxon>Magnoliopsida</taxon>
        <taxon>eudicotyledons</taxon>
        <taxon>Gunneridae</taxon>
        <taxon>Pentapetalae</taxon>
        <taxon>rosids</taxon>
        <taxon>fabids</taxon>
        <taxon>Malpighiales</taxon>
        <taxon>Salicaceae</taxon>
        <taxon>Saliceae</taxon>
        <taxon>Salix</taxon>
    </lineage>
</organism>
<accession>A0A9Q0PTT2</accession>
<dbReference type="EMBL" id="JAPFFL010000011">
    <property type="protein sequence ID" value="KAJ6693952.1"/>
    <property type="molecule type" value="Genomic_DNA"/>
</dbReference>
<feature type="transmembrane region" description="Helical" evidence="1">
    <location>
        <begin position="165"/>
        <end position="184"/>
    </location>
</feature>
<keyword evidence="4" id="KW-1185">Reference proteome</keyword>
<dbReference type="Proteomes" id="UP001151529">
    <property type="component" value="Chromosome 13"/>
</dbReference>
<reference evidence="3" key="2">
    <citation type="journal article" date="2023" name="Int. J. Mol. Sci.">
        <title>De Novo Assembly and Annotation of 11 Diverse Shrub Willow (Salix) Genomes Reveals Novel Gene Organization in Sex-Linked Regions.</title>
        <authorList>
            <person name="Hyden B."/>
            <person name="Feng K."/>
            <person name="Yates T.B."/>
            <person name="Jawdy S."/>
            <person name="Cereghino C."/>
            <person name="Smart L.B."/>
            <person name="Muchero W."/>
        </authorList>
    </citation>
    <scope>NUCLEOTIDE SEQUENCE [LARGE SCALE GENOMIC DNA]</scope>
    <source>
        <tissue evidence="3">Shoot tip</tissue>
    </source>
</reference>
<keyword evidence="1" id="KW-1133">Transmembrane helix</keyword>
<keyword evidence="2" id="KW-0732">Signal</keyword>
<feature type="chain" id="PRO_5040300144" evidence="2">
    <location>
        <begin position="24"/>
        <end position="197"/>
    </location>
</feature>
<feature type="transmembrane region" description="Helical" evidence="1">
    <location>
        <begin position="101"/>
        <end position="123"/>
    </location>
</feature>
<evidence type="ECO:0000313" key="3">
    <source>
        <dbReference type="EMBL" id="KAJ6693952.1"/>
    </source>
</evidence>
<dbReference type="AlphaFoldDB" id="A0A9Q0PTT2"/>
<feature type="signal peptide" evidence="2">
    <location>
        <begin position="1"/>
        <end position="23"/>
    </location>
</feature>
<keyword evidence="1" id="KW-0472">Membrane</keyword>
<reference evidence="3" key="1">
    <citation type="submission" date="2022-11" db="EMBL/GenBank/DDBJ databases">
        <authorList>
            <person name="Hyden B.L."/>
            <person name="Feng K."/>
            <person name="Yates T."/>
            <person name="Jawdy S."/>
            <person name="Smart L.B."/>
            <person name="Muchero W."/>
        </authorList>
    </citation>
    <scope>NUCLEOTIDE SEQUENCE</scope>
    <source>
        <tissue evidence="3">Shoot tip</tissue>
    </source>
</reference>
<name>A0A9Q0PTT2_SALVM</name>
<evidence type="ECO:0000313" key="4">
    <source>
        <dbReference type="Proteomes" id="UP001151529"/>
    </source>
</evidence>
<gene>
    <name evidence="3" type="ORF">OIU85_004716</name>
</gene>